<dbReference type="SUPFAM" id="SSF52768">
    <property type="entry name" value="Arginase/deacetylase"/>
    <property type="match status" value="1"/>
</dbReference>
<dbReference type="PIRSF" id="PIRSF036979">
    <property type="entry name" value="Arginase"/>
    <property type="match status" value="1"/>
</dbReference>
<keyword evidence="2" id="KW-0378">Hydrolase</keyword>
<comment type="similarity">
    <text evidence="4">Belongs to the arginase family.</text>
</comment>
<dbReference type="PRINTS" id="PR00116">
    <property type="entry name" value="ARGINASE"/>
</dbReference>
<gene>
    <name evidence="6" type="ORF">D1781_13690</name>
</gene>
<dbReference type="AlphaFoldDB" id="A0A3A1TW45"/>
<name>A0A3A1TW45_9MICO</name>
<dbReference type="InterPro" id="IPR006035">
    <property type="entry name" value="Ureohydrolase"/>
</dbReference>
<dbReference type="GO" id="GO:0004053">
    <property type="term" value="F:arginase activity"/>
    <property type="evidence" value="ECO:0007669"/>
    <property type="project" value="TreeGrafter"/>
</dbReference>
<dbReference type="PANTHER" id="PTHR43782:SF3">
    <property type="entry name" value="ARGINASE"/>
    <property type="match status" value="1"/>
</dbReference>
<dbReference type="GO" id="GO:0005829">
    <property type="term" value="C:cytosol"/>
    <property type="evidence" value="ECO:0007669"/>
    <property type="project" value="TreeGrafter"/>
</dbReference>
<protein>
    <submittedName>
        <fullName evidence="6">Arginase family protein</fullName>
    </submittedName>
</protein>
<dbReference type="Proteomes" id="UP000265742">
    <property type="component" value="Unassembled WGS sequence"/>
</dbReference>
<evidence type="ECO:0000256" key="2">
    <source>
        <dbReference type="ARBA" id="ARBA00022801"/>
    </source>
</evidence>
<evidence type="ECO:0000256" key="5">
    <source>
        <dbReference type="SAM" id="MobiDB-lite"/>
    </source>
</evidence>
<feature type="region of interest" description="Disordered" evidence="5">
    <location>
        <begin position="1"/>
        <end position="24"/>
    </location>
</feature>
<comment type="caution">
    <text evidence="6">The sequence shown here is derived from an EMBL/GenBank/DDBJ whole genome shotgun (WGS) entry which is preliminary data.</text>
</comment>
<dbReference type="GO" id="GO:0030145">
    <property type="term" value="F:manganese ion binding"/>
    <property type="evidence" value="ECO:0007669"/>
    <property type="project" value="TreeGrafter"/>
</dbReference>
<accession>A0A3A1TW45</accession>
<evidence type="ECO:0000256" key="1">
    <source>
        <dbReference type="ARBA" id="ARBA00022723"/>
    </source>
</evidence>
<dbReference type="Pfam" id="PF00491">
    <property type="entry name" value="Arginase"/>
    <property type="match status" value="1"/>
</dbReference>
<dbReference type="EMBL" id="QXTG01000002">
    <property type="protein sequence ID" value="RIX28473.1"/>
    <property type="molecule type" value="Genomic_DNA"/>
</dbReference>
<evidence type="ECO:0000256" key="4">
    <source>
        <dbReference type="PROSITE-ProRule" id="PRU00742"/>
    </source>
</evidence>
<evidence type="ECO:0000313" key="7">
    <source>
        <dbReference type="Proteomes" id="UP000265742"/>
    </source>
</evidence>
<evidence type="ECO:0000313" key="6">
    <source>
        <dbReference type="EMBL" id="RIX28473.1"/>
    </source>
</evidence>
<reference evidence="7" key="1">
    <citation type="submission" date="2018-09" db="EMBL/GenBank/DDBJ databases">
        <authorList>
            <person name="Kim I."/>
        </authorList>
    </citation>
    <scope>NUCLEOTIDE SEQUENCE [LARGE SCALE GENOMIC DNA]</scope>
    <source>
        <strain evidence="7">DD4a</strain>
    </source>
</reference>
<keyword evidence="1" id="KW-0479">Metal-binding</keyword>
<dbReference type="PROSITE" id="PS51409">
    <property type="entry name" value="ARGINASE_2"/>
    <property type="match status" value="1"/>
</dbReference>
<feature type="region of interest" description="Disordered" evidence="5">
    <location>
        <begin position="330"/>
        <end position="349"/>
    </location>
</feature>
<sequence>MARSGLEARFARTSTSGIQRSRLRAREDRGVDVEVIGAPTSAGAHHAGQELAPAALRRHGLLDRLREGGLVVHDAGDVDGSVFRRDPRRTVARNLDEVVRVATAVADEVERATASGRFALVLGGDCTIELGVVAGVQRALGGARLLYLDGDADLSSERHPGSGILDASGVAHLLGVADDALARLGPRFPMLQDRDLALLGYDPDDVDAVDPEAFEQHQGLLHVDHRSLAAHPNGAVLRVAEAMVEDGVTLVVHFDVDAVDSADLPLANYPHYGAGVPLTTAAEVLEGLLALPGARALTLTEVNPTHDPGGAELERYVHAVADALLTALAPDGGGATHRHDRPRLSPGSR</sequence>
<dbReference type="PANTHER" id="PTHR43782">
    <property type="entry name" value="ARGINASE"/>
    <property type="match status" value="1"/>
</dbReference>
<proteinExistence type="inferred from homology"/>
<keyword evidence="7" id="KW-1185">Reference proteome</keyword>
<keyword evidence="3" id="KW-0464">Manganese</keyword>
<organism evidence="6 7">
    <name type="scientific">Amnibacterium setariae</name>
    <dbReference type="NCBI Taxonomy" id="2306585"/>
    <lineage>
        <taxon>Bacteria</taxon>
        <taxon>Bacillati</taxon>
        <taxon>Actinomycetota</taxon>
        <taxon>Actinomycetes</taxon>
        <taxon>Micrococcales</taxon>
        <taxon>Microbacteriaceae</taxon>
        <taxon>Amnibacterium</taxon>
    </lineage>
</organism>
<evidence type="ECO:0000256" key="3">
    <source>
        <dbReference type="ARBA" id="ARBA00023211"/>
    </source>
</evidence>
<dbReference type="InterPro" id="IPR023696">
    <property type="entry name" value="Ureohydrolase_dom_sf"/>
</dbReference>
<dbReference type="Gene3D" id="3.40.800.10">
    <property type="entry name" value="Ureohydrolase domain"/>
    <property type="match status" value="1"/>
</dbReference>